<organism evidence="2 3">
    <name type="scientific">Hemibagrus guttatus</name>
    <dbReference type="NCBI Taxonomy" id="175788"/>
    <lineage>
        <taxon>Eukaryota</taxon>
        <taxon>Metazoa</taxon>
        <taxon>Chordata</taxon>
        <taxon>Craniata</taxon>
        <taxon>Vertebrata</taxon>
        <taxon>Euteleostomi</taxon>
        <taxon>Actinopterygii</taxon>
        <taxon>Neopterygii</taxon>
        <taxon>Teleostei</taxon>
        <taxon>Ostariophysi</taxon>
        <taxon>Siluriformes</taxon>
        <taxon>Bagridae</taxon>
        <taxon>Hemibagrus</taxon>
    </lineage>
</organism>
<feature type="transmembrane region" description="Helical" evidence="1">
    <location>
        <begin position="371"/>
        <end position="395"/>
    </location>
</feature>
<evidence type="ECO:0000256" key="1">
    <source>
        <dbReference type="SAM" id="Phobius"/>
    </source>
</evidence>
<protein>
    <recommendedName>
        <fullName evidence="4">FRAS1-related extracellular matrix protein 2</fullName>
    </recommendedName>
</protein>
<dbReference type="EMBL" id="JAUCMX010000015">
    <property type="protein sequence ID" value="KAK3521428.1"/>
    <property type="molecule type" value="Genomic_DNA"/>
</dbReference>
<keyword evidence="1" id="KW-1133">Transmembrane helix</keyword>
<accession>A0AAE0QI98</accession>
<dbReference type="AlphaFoldDB" id="A0AAE0QI98"/>
<keyword evidence="1" id="KW-0812">Transmembrane</keyword>
<name>A0AAE0QI98_9TELE</name>
<keyword evidence="1" id="KW-0472">Membrane</keyword>
<dbReference type="GO" id="GO:0009653">
    <property type="term" value="P:anatomical structure morphogenesis"/>
    <property type="evidence" value="ECO:0007669"/>
    <property type="project" value="TreeGrafter"/>
</dbReference>
<dbReference type="PANTHER" id="PTHR45739">
    <property type="entry name" value="MATRIX PROTEIN, PUTATIVE-RELATED"/>
    <property type="match status" value="1"/>
</dbReference>
<comment type="caution">
    <text evidence="2">The sequence shown here is derived from an EMBL/GenBank/DDBJ whole genome shotgun (WGS) entry which is preliminary data.</text>
</comment>
<dbReference type="PANTHER" id="PTHR45739:SF4">
    <property type="entry name" value="FRAS1-RELATED EXTRACELLULAR MATRIX PROTEIN 2"/>
    <property type="match status" value="1"/>
</dbReference>
<dbReference type="Proteomes" id="UP001274896">
    <property type="component" value="Unassembled WGS sequence"/>
</dbReference>
<reference evidence="2" key="1">
    <citation type="submission" date="2023-06" db="EMBL/GenBank/DDBJ databases">
        <title>Male Hemibagrus guttatus genome.</title>
        <authorList>
            <person name="Bian C."/>
        </authorList>
    </citation>
    <scope>NUCLEOTIDE SEQUENCE</scope>
    <source>
        <strain evidence="2">Male_cb2023</strain>
        <tissue evidence="2">Muscle</tissue>
    </source>
</reference>
<evidence type="ECO:0000313" key="3">
    <source>
        <dbReference type="Proteomes" id="UP001274896"/>
    </source>
</evidence>
<evidence type="ECO:0000313" key="2">
    <source>
        <dbReference type="EMBL" id="KAK3521428.1"/>
    </source>
</evidence>
<keyword evidence="3" id="KW-1185">Reference proteome</keyword>
<sequence>MRINDLGRLVVSFRTEAHFRGLFVASHRASPLTSMVMSTAHPGLTFNLSLVRTEPTYNQPVQQWTFSSDFAVRDYSGTYTVKLIPCTTALNIEYSVPAVCDPREPVTFDMEIRFQQVSDPVAVEFSLNTKMFLLSKRSVWLSDGSMGFGEESDVAFSEGDTIYGRVMVDPVQNLGDSFHCNIEKVFLCTGADGYVPKYNPTKLEFGCLADSPSLLYRFKIIDKAQPETQALHFGDMIFNAVLAVDDPSALSLVKQPGSDGFRLDSAPLFQVAAGREWYIHTIYTVRSRDNANRGIGKRSVEYHSFTAHNTRAKRSNQDVPAIAEMISAEHDQGTNIMHIALERQQAVQAGEVSAEGLVQNEMAKRGSEEEAVMAAGISVGLLLFGLIAIVLFLMLRSQRRPEKEVKKRSEKERLTVSGYKQPVTLRSGFEGSNGSEV</sequence>
<dbReference type="InterPro" id="IPR051561">
    <property type="entry name" value="FRAS1_ECM"/>
</dbReference>
<evidence type="ECO:0008006" key="4">
    <source>
        <dbReference type="Google" id="ProtNLM"/>
    </source>
</evidence>
<proteinExistence type="predicted"/>
<gene>
    <name evidence="2" type="ORF">QTP70_004450</name>
</gene>